<keyword evidence="3" id="KW-0328">Glycosyltransferase</keyword>
<evidence type="ECO:0000313" key="12">
    <source>
        <dbReference type="Proteomes" id="UP001194696"/>
    </source>
</evidence>
<keyword evidence="5" id="KW-0812">Transmembrane</keyword>
<accession>A0ABQ7JMF3</accession>
<gene>
    <name evidence="11" type="ORF">BGZ96_001415</name>
</gene>
<name>A0ABQ7JMF3_9FUNG</name>
<keyword evidence="7" id="KW-1133">Transmembrane helix</keyword>
<evidence type="ECO:0000256" key="1">
    <source>
        <dbReference type="ARBA" id="ARBA00004606"/>
    </source>
</evidence>
<keyword evidence="8" id="KW-0472">Membrane</keyword>
<evidence type="ECO:0000256" key="3">
    <source>
        <dbReference type="ARBA" id="ARBA00022676"/>
    </source>
</evidence>
<dbReference type="InterPro" id="IPR029044">
    <property type="entry name" value="Nucleotide-diphossugar_trans"/>
</dbReference>
<feature type="compositionally biased region" description="Basic and acidic residues" evidence="10">
    <location>
        <begin position="44"/>
        <end position="58"/>
    </location>
</feature>
<dbReference type="PANTHER" id="PTHR31392">
    <property type="entry name" value="ALPHA-1,3-MANNOSYLTRANSFERASE MNN1-RELATED"/>
    <property type="match status" value="1"/>
</dbReference>
<sequence>MISLPRSAKLAFVFLIIFCVFAFTFQLQPSLSRNRWSTQDNDDQYSRQRFPAERAKDKPTTPLFKVPDNLHLTHDVAIPHNAPVWTQEDTDLLDTTMGFDLKTELLKEEYGKHDTLTSPNQLNFPELARTEKLYKALWNHIHPIYQKLAGRNDRDKEKALIQLAKTHPEIDFFLRLEKRLFPWVQYVRRSSFSLHSAFEGRGLVFCAGNGQFEFLVTSIQAIRSRLKSTLPIQVFHMGDGDLSPSRQDYLRQMTSNIEVIDVTNILDNDYMRLGGWAIKPFAMLASSFEEVMFVDADAYFLQDPAVLFQDPGYLATGALFFYDRTLFPGWTVGSDWLKSTMPVLSSFTRISRMFRRKSAHEQESGVVLINKKTRFLGLISTCKMNGKWERDLVIYKDLFHGDKETFWVGFEMVQEPYVFMRNYGGVIGELRPDNEKSVCGAQLHQDYRGRPLWWNGGLYRNKNSGVYRYLQFDYWMTGGGDQKHRERDTDDPEGLREILNKMGLSSKDQIPKEPKDADWDFGESCLAGARVNLLTQREKALANGYIGIDKVAREDSGKINAGEEVQPRGHNWETV</sequence>
<dbReference type="Pfam" id="PF11051">
    <property type="entry name" value="Mannosyl_trans3"/>
    <property type="match status" value="1"/>
</dbReference>
<keyword evidence="12" id="KW-1185">Reference proteome</keyword>
<dbReference type="PANTHER" id="PTHR31392:SF1">
    <property type="entry name" value="ALPHA-1,3-MANNOSYLTRANSFERASE MNN1-RELATED"/>
    <property type="match status" value="1"/>
</dbReference>
<evidence type="ECO:0000256" key="5">
    <source>
        <dbReference type="ARBA" id="ARBA00022692"/>
    </source>
</evidence>
<keyword evidence="4" id="KW-0808">Transferase</keyword>
<dbReference type="SUPFAM" id="SSF53448">
    <property type="entry name" value="Nucleotide-diphospho-sugar transferases"/>
    <property type="match status" value="1"/>
</dbReference>
<feature type="region of interest" description="Disordered" evidence="10">
    <location>
        <begin position="35"/>
        <end position="58"/>
    </location>
</feature>
<evidence type="ECO:0000256" key="6">
    <source>
        <dbReference type="ARBA" id="ARBA00022968"/>
    </source>
</evidence>
<proteinExistence type="inferred from homology"/>
<dbReference type="Gene3D" id="3.90.550.10">
    <property type="entry name" value="Spore Coat Polysaccharide Biosynthesis Protein SpsA, Chain A"/>
    <property type="match status" value="1"/>
</dbReference>
<comment type="caution">
    <text evidence="11">The sequence shown here is derived from an EMBL/GenBank/DDBJ whole genome shotgun (WGS) entry which is preliminary data.</text>
</comment>
<protein>
    <recommendedName>
        <fullName evidence="13">Glycosyltransferase family 71 protein</fullName>
    </recommendedName>
</protein>
<evidence type="ECO:0000256" key="2">
    <source>
        <dbReference type="ARBA" id="ARBA00009105"/>
    </source>
</evidence>
<organism evidence="11 12">
    <name type="scientific">Linnemannia gamsii</name>
    <dbReference type="NCBI Taxonomy" id="64522"/>
    <lineage>
        <taxon>Eukaryota</taxon>
        <taxon>Fungi</taxon>
        <taxon>Fungi incertae sedis</taxon>
        <taxon>Mucoromycota</taxon>
        <taxon>Mortierellomycotina</taxon>
        <taxon>Mortierellomycetes</taxon>
        <taxon>Mortierellales</taxon>
        <taxon>Mortierellaceae</taxon>
        <taxon>Linnemannia</taxon>
    </lineage>
</organism>
<evidence type="ECO:0000256" key="10">
    <source>
        <dbReference type="SAM" id="MobiDB-lite"/>
    </source>
</evidence>
<evidence type="ECO:0000256" key="7">
    <source>
        <dbReference type="ARBA" id="ARBA00022989"/>
    </source>
</evidence>
<evidence type="ECO:0000256" key="9">
    <source>
        <dbReference type="ARBA" id="ARBA00023180"/>
    </source>
</evidence>
<dbReference type="EMBL" id="JAAAIM010001232">
    <property type="protein sequence ID" value="KAG0280834.1"/>
    <property type="molecule type" value="Genomic_DNA"/>
</dbReference>
<evidence type="ECO:0000256" key="4">
    <source>
        <dbReference type="ARBA" id="ARBA00022679"/>
    </source>
</evidence>
<dbReference type="Proteomes" id="UP001194696">
    <property type="component" value="Unassembled WGS sequence"/>
</dbReference>
<reference evidence="11 12" key="1">
    <citation type="journal article" date="2020" name="Fungal Divers.">
        <title>Resolving the Mortierellaceae phylogeny through synthesis of multi-gene phylogenetics and phylogenomics.</title>
        <authorList>
            <person name="Vandepol N."/>
            <person name="Liber J."/>
            <person name="Desiro A."/>
            <person name="Na H."/>
            <person name="Kennedy M."/>
            <person name="Barry K."/>
            <person name="Grigoriev I.V."/>
            <person name="Miller A.N."/>
            <person name="O'Donnell K."/>
            <person name="Stajich J.E."/>
            <person name="Bonito G."/>
        </authorList>
    </citation>
    <scope>NUCLEOTIDE SEQUENCE [LARGE SCALE GENOMIC DNA]</scope>
    <source>
        <strain evidence="11 12">AD045</strain>
    </source>
</reference>
<comment type="similarity">
    <text evidence="2">Belongs to the MNN1/MNT family.</text>
</comment>
<keyword evidence="9" id="KW-0325">Glycoprotein</keyword>
<dbReference type="InterPro" id="IPR022751">
    <property type="entry name" value="Alpha_mannosyltransferase"/>
</dbReference>
<comment type="subcellular location">
    <subcellularLocation>
        <location evidence="1">Membrane</location>
        <topology evidence="1">Single-pass type II membrane protein</topology>
    </subcellularLocation>
</comment>
<evidence type="ECO:0000313" key="11">
    <source>
        <dbReference type="EMBL" id="KAG0280834.1"/>
    </source>
</evidence>
<evidence type="ECO:0000256" key="8">
    <source>
        <dbReference type="ARBA" id="ARBA00023136"/>
    </source>
</evidence>
<keyword evidence="6" id="KW-0735">Signal-anchor</keyword>
<evidence type="ECO:0008006" key="13">
    <source>
        <dbReference type="Google" id="ProtNLM"/>
    </source>
</evidence>